<name>A0ABS0XJI2_9SPHN</name>
<dbReference type="SUPFAM" id="SSF54001">
    <property type="entry name" value="Cysteine proteinases"/>
    <property type="match status" value="1"/>
</dbReference>
<dbReference type="EMBL" id="JAELXS010000001">
    <property type="protein sequence ID" value="MBJ6120193.1"/>
    <property type="molecule type" value="Genomic_DNA"/>
</dbReference>
<dbReference type="Pfam" id="PF01841">
    <property type="entry name" value="Transglut_core"/>
    <property type="match status" value="1"/>
</dbReference>
<dbReference type="Gene3D" id="3.10.620.30">
    <property type="match status" value="1"/>
</dbReference>
<comment type="caution">
    <text evidence="3">The sequence shown here is derived from an EMBL/GenBank/DDBJ whole genome shotgun (WGS) entry which is preliminary data.</text>
</comment>
<dbReference type="InterPro" id="IPR002931">
    <property type="entry name" value="Transglutaminase-like"/>
</dbReference>
<accession>A0ABS0XJI2</accession>
<dbReference type="Proteomes" id="UP000640426">
    <property type="component" value="Unassembled WGS sequence"/>
</dbReference>
<dbReference type="InterPro" id="IPR038765">
    <property type="entry name" value="Papain-like_cys_pep_sf"/>
</dbReference>
<organism evidence="3 4">
    <name type="scientific">Sphingomonas mollis</name>
    <dbReference type="NCBI Taxonomy" id="2795726"/>
    <lineage>
        <taxon>Bacteria</taxon>
        <taxon>Pseudomonadati</taxon>
        <taxon>Pseudomonadota</taxon>
        <taxon>Alphaproteobacteria</taxon>
        <taxon>Sphingomonadales</taxon>
        <taxon>Sphingomonadaceae</taxon>
        <taxon>Sphingomonas</taxon>
    </lineage>
</organism>
<dbReference type="Pfam" id="PF08379">
    <property type="entry name" value="Bact_transglu_N"/>
    <property type="match status" value="1"/>
</dbReference>
<evidence type="ECO:0000313" key="4">
    <source>
        <dbReference type="Proteomes" id="UP000640426"/>
    </source>
</evidence>
<evidence type="ECO:0000259" key="2">
    <source>
        <dbReference type="SMART" id="SM00460"/>
    </source>
</evidence>
<sequence>MPFLNLSHVTTYTYRHPVSFGEHRVMVRPRESFDQHLLDAALLISPEPSEVRWLQDVFGNSVAIATFDRRAKELVFDSRVRVLHTPAELQEVHIEEYARSYPFTYSSEEMPDLLRSIERQHHDPQRQIDGWARRFVNAQGPTDTLGMLADMTAAIRREFTYVPRPEKGTQSPIETLSRMKGTCRDYAMFMIEAVRALGFAARFVSGYVYSPTVGEHRTGGGNTHAWVRVYLPGSGWVEFDPTNGIVGNTGLIRVAIARDIYQAVPISGTWAGFPGSFLDMTVSVDARIDAATITDGSDSAGPVLTTPDAFVSGQRRTG</sequence>
<dbReference type="InterPro" id="IPR013589">
    <property type="entry name" value="Bac_transglu_N"/>
</dbReference>
<dbReference type="RefSeq" id="WP_199033850.1">
    <property type="nucleotide sequence ID" value="NZ_JAELXS010000001.1"/>
</dbReference>
<feature type="domain" description="Transglutaminase-like" evidence="2">
    <location>
        <begin position="175"/>
        <end position="243"/>
    </location>
</feature>
<evidence type="ECO:0000313" key="3">
    <source>
        <dbReference type="EMBL" id="MBJ6120193.1"/>
    </source>
</evidence>
<dbReference type="SMART" id="SM00460">
    <property type="entry name" value="TGc"/>
    <property type="match status" value="1"/>
</dbReference>
<proteinExistence type="predicted"/>
<dbReference type="PANTHER" id="PTHR33490:SF1">
    <property type="entry name" value="SLL1233 PROTEIN"/>
    <property type="match status" value="1"/>
</dbReference>
<gene>
    <name evidence="3" type="ORF">JAO74_00160</name>
</gene>
<protein>
    <submittedName>
        <fullName evidence="3">Transglutaminase family protein</fullName>
    </submittedName>
</protein>
<feature type="region of interest" description="Disordered" evidence="1">
    <location>
        <begin position="297"/>
        <end position="318"/>
    </location>
</feature>
<evidence type="ECO:0000256" key="1">
    <source>
        <dbReference type="SAM" id="MobiDB-lite"/>
    </source>
</evidence>
<dbReference type="PANTHER" id="PTHR33490">
    <property type="entry name" value="BLR5614 PROTEIN-RELATED"/>
    <property type="match status" value="1"/>
</dbReference>
<reference evidence="4" key="1">
    <citation type="submission" date="2020-12" db="EMBL/GenBank/DDBJ databases">
        <title>Hymenobacter sp.</title>
        <authorList>
            <person name="Kim M.K."/>
        </authorList>
    </citation>
    <scope>NUCLEOTIDE SEQUENCE [LARGE SCALE GENOMIC DNA]</scope>
    <source>
        <strain evidence="4">BT553</strain>
    </source>
</reference>
<keyword evidence="4" id="KW-1185">Reference proteome</keyword>